<feature type="compositionally biased region" description="Basic and acidic residues" evidence="2">
    <location>
        <begin position="559"/>
        <end position="570"/>
    </location>
</feature>
<dbReference type="Proteomes" id="UP001187531">
    <property type="component" value="Unassembled WGS sequence"/>
</dbReference>
<gene>
    <name evidence="3" type="ORF">QYM36_010310</name>
</gene>
<feature type="compositionally biased region" description="Polar residues" evidence="2">
    <location>
        <begin position="267"/>
        <end position="277"/>
    </location>
</feature>
<feature type="compositionally biased region" description="Polar residues" evidence="2">
    <location>
        <begin position="231"/>
        <end position="245"/>
    </location>
</feature>
<feature type="compositionally biased region" description="Basic and acidic residues" evidence="2">
    <location>
        <begin position="454"/>
        <end position="471"/>
    </location>
</feature>
<feature type="compositionally biased region" description="Basic and acidic residues" evidence="2">
    <location>
        <begin position="409"/>
        <end position="418"/>
    </location>
</feature>
<feature type="compositionally biased region" description="Basic and acidic residues" evidence="2">
    <location>
        <begin position="522"/>
        <end position="549"/>
    </location>
</feature>
<comment type="caution">
    <text evidence="3">The sequence shown here is derived from an EMBL/GenBank/DDBJ whole genome shotgun (WGS) entry which is preliminary data.</text>
</comment>
<keyword evidence="4" id="KW-1185">Reference proteome</keyword>
<evidence type="ECO:0000256" key="1">
    <source>
        <dbReference type="SAM" id="Coils"/>
    </source>
</evidence>
<keyword evidence="1" id="KW-0175">Coiled coil</keyword>
<accession>A0AA88L1N4</accession>
<evidence type="ECO:0000313" key="3">
    <source>
        <dbReference type="EMBL" id="KAK2715693.1"/>
    </source>
</evidence>
<evidence type="ECO:0000256" key="2">
    <source>
        <dbReference type="SAM" id="MobiDB-lite"/>
    </source>
</evidence>
<feature type="compositionally biased region" description="Basic and acidic residues" evidence="2">
    <location>
        <begin position="677"/>
        <end position="690"/>
    </location>
</feature>
<evidence type="ECO:0000313" key="4">
    <source>
        <dbReference type="Proteomes" id="UP001187531"/>
    </source>
</evidence>
<feature type="region of interest" description="Disordered" evidence="2">
    <location>
        <begin position="204"/>
        <end position="245"/>
    </location>
</feature>
<feature type="compositionally biased region" description="Basic and acidic residues" evidence="2">
    <location>
        <begin position="487"/>
        <end position="515"/>
    </location>
</feature>
<reference evidence="3" key="1">
    <citation type="submission" date="2023-07" db="EMBL/GenBank/DDBJ databases">
        <title>Chromosome-level genome assembly of Artemia franciscana.</title>
        <authorList>
            <person name="Jo E."/>
        </authorList>
    </citation>
    <scope>NUCLEOTIDE SEQUENCE</scope>
    <source>
        <tissue evidence="3">Whole body</tissue>
    </source>
</reference>
<sequence>MDDCELDIYSDVSGFPNVTKHYEDEIVKLQNENAALKLKIKKLEESVQTLSTAVAEIQRLKSQLSECQKSHDELIVRRAAVLDRRIANDALKRLKAYRPSCTHDFEIMDSKIGKIIRMNEASFTIVSSNVAYSCITRQISPIREIQDQSKSTSRLDQTAVEKVISKETDQSKESQSSSVKPPNYDQLVRLEFASTADKFISSLKQKSKGVKDPRNSKYTKIHQKTPEKEVNIQTDLSQQIPSQLSPDQNQVMDMTRDVSKKRIDKGVSSSKNSGIHQKSTKKTKNVETDLGHASEEALISGSLSPGQNRVFDVTESSTSVTNVVAEKDSQVALSSIASEKLDGSFGDIVDSRLTGPDFEDSDVRQLYLDYSLQKDKDKYTSESEGEIVNDTCHSLNPITSNSLGKSRRKSFERTDQLRVNHNKRPEKKEFKSQSQRNGHPELGSKMSRVYQKSKGGDSKATRSDRQEDSLLKKRRRSRSPYYSPKSRSRDRFYENRRNERFDNDDGRGLSKVESHHRNKGNRSRDRGGSHHGEKHRFNIERSQEVDYRYSNKSSSKSARLNERHSLDWSSDHWSPPRQRPVDPRDIATTPASRHSRLQPKEKLPSRVPREGLETKIDSRHGKSHDERQHYRKNGSYMQSQRSESEYQDRESRKRPREWKESHRSSVDDEKRRKRPREWKEGYHSSVDDETCDFKRSKQLGEEFLNECESERSVSPQFSQEEPTSPSVMASSPELYLSP</sequence>
<name>A0AA88L1N4_ARTSF</name>
<organism evidence="3 4">
    <name type="scientific">Artemia franciscana</name>
    <name type="common">Brine shrimp</name>
    <name type="synonym">Artemia sanfranciscana</name>
    <dbReference type="NCBI Taxonomy" id="6661"/>
    <lineage>
        <taxon>Eukaryota</taxon>
        <taxon>Metazoa</taxon>
        <taxon>Ecdysozoa</taxon>
        <taxon>Arthropoda</taxon>
        <taxon>Crustacea</taxon>
        <taxon>Branchiopoda</taxon>
        <taxon>Anostraca</taxon>
        <taxon>Artemiidae</taxon>
        <taxon>Artemia</taxon>
    </lineage>
</organism>
<protein>
    <submittedName>
        <fullName evidence="3">Uncharacterized protein</fullName>
    </submittedName>
</protein>
<feature type="coiled-coil region" evidence="1">
    <location>
        <begin position="19"/>
        <end position="77"/>
    </location>
</feature>
<proteinExistence type="predicted"/>
<feature type="region of interest" description="Disordered" evidence="2">
    <location>
        <begin position="261"/>
        <end position="286"/>
    </location>
</feature>
<feature type="compositionally biased region" description="Basic and acidic residues" evidence="2">
    <location>
        <begin position="642"/>
        <end position="670"/>
    </location>
</feature>
<dbReference type="AlphaFoldDB" id="A0AA88L1N4"/>
<dbReference type="EMBL" id="JAVRJZ010000012">
    <property type="protein sequence ID" value="KAK2715693.1"/>
    <property type="molecule type" value="Genomic_DNA"/>
</dbReference>
<feature type="region of interest" description="Disordered" evidence="2">
    <location>
        <begin position="702"/>
        <end position="738"/>
    </location>
</feature>
<feature type="compositionally biased region" description="Polar residues" evidence="2">
    <location>
        <begin position="391"/>
        <end position="404"/>
    </location>
</feature>
<feature type="region of interest" description="Disordered" evidence="2">
    <location>
        <begin position="391"/>
        <end position="690"/>
    </location>
</feature>
<feature type="compositionally biased region" description="Basic and acidic residues" evidence="2">
    <location>
        <begin position="598"/>
        <end position="628"/>
    </location>
</feature>
<feature type="compositionally biased region" description="Polar residues" evidence="2">
    <location>
        <begin position="712"/>
        <end position="729"/>
    </location>
</feature>